<organism evidence="2 3">
    <name type="scientific">Tritonibacter multivorans</name>
    <dbReference type="NCBI Taxonomy" id="928856"/>
    <lineage>
        <taxon>Bacteria</taxon>
        <taxon>Pseudomonadati</taxon>
        <taxon>Pseudomonadota</taxon>
        <taxon>Alphaproteobacteria</taxon>
        <taxon>Rhodobacterales</taxon>
        <taxon>Paracoccaceae</taxon>
        <taxon>Tritonibacter</taxon>
    </lineage>
</organism>
<dbReference type="InterPro" id="IPR007048">
    <property type="entry name" value="IraD/Gp25-like"/>
</dbReference>
<dbReference type="EMBL" id="CYSD01000031">
    <property type="protein sequence ID" value="CUH78365.1"/>
    <property type="molecule type" value="Genomic_DNA"/>
</dbReference>
<protein>
    <submittedName>
        <fullName evidence="2">Gene 25-like lysozyme</fullName>
    </submittedName>
</protein>
<reference evidence="2 3" key="1">
    <citation type="submission" date="2015-09" db="EMBL/GenBank/DDBJ databases">
        <authorList>
            <consortium name="Swine Surveillance"/>
        </authorList>
    </citation>
    <scope>NUCLEOTIDE SEQUENCE [LARGE SCALE GENOMIC DNA]</scope>
    <source>
        <strain evidence="2 3">CECT 7557</strain>
    </source>
</reference>
<sequence length="130" mass="14400">MSFASAFLSPLDDDLETRVEDNVQALLQAVVPEPATSPALPNVRQSNLCFGVPMTWALAEGRESRQTRTALKTRLSAFEPRLTAISDIELSEDEDQNTVTFQVAGRIEGGEPVEIETRMSRLDQHVEEGR</sequence>
<dbReference type="STRING" id="928856.SAMN04488049_10815"/>
<evidence type="ECO:0000313" key="2">
    <source>
        <dbReference type="EMBL" id="CUH78365.1"/>
    </source>
</evidence>
<dbReference type="AlphaFoldDB" id="A0A0P1GAA0"/>
<gene>
    <name evidence="2" type="ORF">TRM7557_01843</name>
</gene>
<dbReference type="OrthoDB" id="7875209at2"/>
<dbReference type="Proteomes" id="UP000052022">
    <property type="component" value="Unassembled WGS sequence"/>
</dbReference>
<dbReference type="RefSeq" id="WP_058289918.1">
    <property type="nucleotide sequence ID" value="NZ_CYSD01000031.1"/>
</dbReference>
<feature type="domain" description="IraD/Gp25-like" evidence="1">
    <location>
        <begin position="14"/>
        <end position="108"/>
    </location>
</feature>
<name>A0A0P1GAA0_9RHOB</name>
<evidence type="ECO:0000259" key="1">
    <source>
        <dbReference type="Pfam" id="PF04965"/>
    </source>
</evidence>
<accession>A0A0P1GAA0</accession>
<proteinExistence type="predicted"/>
<evidence type="ECO:0000313" key="3">
    <source>
        <dbReference type="Proteomes" id="UP000052022"/>
    </source>
</evidence>
<dbReference type="Pfam" id="PF04965">
    <property type="entry name" value="GPW_gp25"/>
    <property type="match status" value="1"/>
</dbReference>
<keyword evidence="3" id="KW-1185">Reference proteome</keyword>